<gene>
    <name evidence="1" type="ORF">TPHV1_110028</name>
</gene>
<proteinExistence type="predicted"/>
<dbReference type="AlphaFoldDB" id="A0A0B7GTE6"/>
<protein>
    <submittedName>
        <fullName evidence="1">Uncharacterized protein</fullName>
    </submittedName>
</protein>
<dbReference type="Proteomes" id="UP000042527">
    <property type="component" value="Unassembled WGS sequence"/>
</dbReference>
<accession>A0A0B7GTE6</accession>
<keyword evidence="2" id="KW-1185">Reference proteome</keyword>
<evidence type="ECO:0000313" key="2">
    <source>
        <dbReference type="Proteomes" id="UP000042527"/>
    </source>
</evidence>
<name>A0A0B7GTE6_TREPH</name>
<sequence length="42" mass="5072">MYIRPSLLDYSGYDKSIRNLIKKQLIFIPKSRYLNILSRIKI</sequence>
<dbReference type="EMBL" id="CDNC01000003">
    <property type="protein sequence ID" value="CEM60802.1"/>
    <property type="molecule type" value="Genomic_DNA"/>
</dbReference>
<reference evidence="2" key="1">
    <citation type="submission" date="2015-01" db="EMBL/GenBank/DDBJ databases">
        <authorList>
            <person name="Manzoor Shahid"/>
            <person name="Zubair Saima"/>
        </authorList>
    </citation>
    <scope>NUCLEOTIDE SEQUENCE [LARGE SCALE GENOMIC DNA]</scope>
    <source>
        <strain evidence="2">V1</strain>
    </source>
</reference>
<organism evidence="1 2">
    <name type="scientific">Treponema phagedenis</name>
    <dbReference type="NCBI Taxonomy" id="162"/>
    <lineage>
        <taxon>Bacteria</taxon>
        <taxon>Pseudomonadati</taxon>
        <taxon>Spirochaetota</taxon>
        <taxon>Spirochaetia</taxon>
        <taxon>Spirochaetales</taxon>
        <taxon>Treponemataceae</taxon>
        <taxon>Treponema</taxon>
    </lineage>
</organism>
<evidence type="ECO:0000313" key="1">
    <source>
        <dbReference type="EMBL" id="CEM60802.1"/>
    </source>
</evidence>